<keyword evidence="3" id="KW-1185">Reference proteome</keyword>
<evidence type="ECO:0000313" key="2">
    <source>
        <dbReference type="EMBL" id="BAN00695.1"/>
    </source>
</evidence>
<dbReference type="OrthoDB" id="3402930at2"/>
<dbReference type="KEGG" id="aym:YM304_03810"/>
<evidence type="ECO:0000313" key="3">
    <source>
        <dbReference type="Proteomes" id="UP000011863"/>
    </source>
</evidence>
<organism evidence="2 3">
    <name type="scientific">Ilumatobacter coccineus (strain NBRC 103263 / KCTC 29153 / YM16-304)</name>
    <dbReference type="NCBI Taxonomy" id="1313172"/>
    <lineage>
        <taxon>Bacteria</taxon>
        <taxon>Bacillati</taxon>
        <taxon>Actinomycetota</taxon>
        <taxon>Acidimicrobiia</taxon>
        <taxon>Acidimicrobiales</taxon>
        <taxon>Ilumatobacteraceae</taxon>
        <taxon>Ilumatobacter</taxon>
    </lineage>
</organism>
<dbReference type="Proteomes" id="UP000011863">
    <property type="component" value="Chromosome"/>
</dbReference>
<dbReference type="PROSITE" id="PS51318">
    <property type="entry name" value="TAT"/>
    <property type="match status" value="1"/>
</dbReference>
<dbReference type="InterPro" id="IPR006311">
    <property type="entry name" value="TAT_signal"/>
</dbReference>
<name>A0A6C7E659_ILUCY</name>
<dbReference type="RefSeq" id="WP_015439943.1">
    <property type="nucleotide sequence ID" value="NC_020520.1"/>
</dbReference>
<gene>
    <name evidence="2" type="ORF">YM304_03810</name>
</gene>
<feature type="region of interest" description="Disordered" evidence="1">
    <location>
        <begin position="1"/>
        <end position="24"/>
    </location>
</feature>
<evidence type="ECO:0000256" key="1">
    <source>
        <dbReference type="SAM" id="MobiDB-lite"/>
    </source>
</evidence>
<reference evidence="2 3" key="1">
    <citation type="journal article" date="2013" name="Int. J. Syst. Evol. Microbiol.">
        <title>Ilumatobacter nonamiense sp. nov. and Ilumatobacter coccineum sp. nov., isolated from seashore sand.</title>
        <authorList>
            <person name="Matsumoto A."/>
            <person name="Kasai H."/>
            <person name="Matsuo Y."/>
            <person name="Shizuri Y."/>
            <person name="Ichikawa N."/>
            <person name="Fujita N."/>
            <person name="Omura S."/>
            <person name="Takahashi Y."/>
        </authorList>
    </citation>
    <scope>NUCLEOTIDE SEQUENCE [LARGE SCALE GENOMIC DNA]</scope>
    <source>
        <strain evidence="3">NBRC 103263 / KCTC 29153 / YM16-304</strain>
    </source>
</reference>
<proteinExistence type="predicted"/>
<dbReference type="AlphaFoldDB" id="A0A6C7E659"/>
<accession>A0A6C7E659</accession>
<sequence length="460" mass="45387">MTDQLDHIEHGDETSEVVEPAVASTSRRNFVSKGAIAAAVGAAAGIAMSQRASAANGSDLNLGDLDSPDTIANNVASNTTGISGGSTFYVRSGNSAGDASIYGYSDASTRATMYGVRGEFVHGTTSSPDSAGVYGVTGAVNAAGVYGHHDSATQTGPGVRGYSELGNGVQGVSADGSGVYGEATATNVGGIGVYGEALSSSSGVGVYGKTTGTQSRGVYGVADGTNSSGTEGVASARGSVGIRGAFNANLGSDTGDGVYGTSDAGDGVVGGGSRYDLYAAGTGIANLTAASPAIGATSTGAAGSIARNADGTLWYCYEANKWRKIAGGETGGAFHPVTPFRVYDSRKEADGKFTGGSNRTISVADSKDVDTYAVVTADAVPAGATAVVGNVVAIGTSDTGFLSINPGGTTAITAATVNWAAGMNIGNAGTFTLNSSRELEAVFGPGNGAHMTIDITGYYL</sequence>
<feature type="compositionally biased region" description="Basic and acidic residues" evidence="1">
    <location>
        <begin position="1"/>
        <end position="13"/>
    </location>
</feature>
<protein>
    <submittedName>
        <fullName evidence="2">Uncharacterized protein</fullName>
    </submittedName>
</protein>
<dbReference type="EMBL" id="AP012057">
    <property type="protein sequence ID" value="BAN00695.1"/>
    <property type="molecule type" value="Genomic_DNA"/>
</dbReference>